<evidence type="ECO:0000256" key="9">
    <source>
        <dbReference type="HAMAP-Rule" id="MF_01023"/>
    </source>
</evidence>
<protein>
    <recommendedName>
        <fullName evidence="9">Histidinol-phosphate aminotransferase</fullName>
        <ecNumber evidence="9">2.6.1.9</ecNumber>
    </recommendedName>
    <alternativeName>
        <fullName evidence="9">Imidazole acetol-phosphate transaminase</fullName>
    </alternativeName>
</protein>
<comment type="catalytic activity">
    <reaction evidence="9">
        <text>L-histidinol phosphate + 2-oxoglutarate = 3-(imidazol-4-yl)-2-oxopropyl phosphate + L-glutamate</text>
        <dbReference type="Rhea" id="RHEA:23744"/>
        <dbReference type="ChEBI" id="CHEBI:16810"/>
        <dbReference type="ChEBI" id="CHEBI:29985"/>
        <dbReference type="ChEBI" id="CHEBI:57766"/>
        <dbReference type="ChEBI" id="CHEBI:57980"/>
        <dbReference type="EC" id="2.6.1.9"/>
    </reaction>
</comment>
<dbReference type="EC" id="2.6.1.9" evidence="9"/>
<dbReference type="NCBIfam" id="TIGR01141">
    <property type="entry name" value="hisC"/>
    <property type="match status" value="1"/>
</dbReference>
<evidence type="ECO:0000256" key="2">
    <source>
        <dbReference type="ARBA" id="ARBA00007970"/>
    </source>
</evidence>
<evidence type="ECO:0000256" key="7">
    <source>
        <dbReference type="ARBA" id="ARBA00022898"/>
    </source>
</evidence>
<dbReference type="InterPro" id="IPR015422">
    <property type="entry name" value="PyrdxlP-dep_Trfase_small"/>
</dbReference>
<comment type="pathway">
    <text evidence="9">Amino-acid biosynthesis; L-histidine biosynthesis; L-histidine from 5-phospho-alpha-D-ribose 1-diphosphate: step 7/9.</text>
</comment>
<dbReference type="InterPro" id="IPR001917">
    <property type="entry name" value="Aminotrans_II_pyridoxalP_BS"/>
</dbReference>
<evidence type="ECO:0000256" key="5">
    <source>
        <dbReference type="ARBA" id="ARBA00022605"/>
    </source>
</evidence>
<feature type="domain" description="Aminotransferase class I/classII large" evidence="10">
    <location>
        <begin position="26"/>
        <end position="346"/>
    </location>
</feature>
<reference evidence="11" key="1">
    <citation type="submission" date="2020-10" db="EMBL/GenBank/DDBJ databases">
        <authorList>
            <person name="Gilroy R."/>
        </authorList>
    </citation>
    <scope>NUCLEOTIDE SEQUENCE</scope>
    <source>
        <strain evidence="11">517</strain>
    </source>
</reference>
<organism evidence="11 12">
    <name type="scientific">Candidatus Stercoripulliclostridium pullicola</name>
    <dbReference type="NCBI Taxonomy" id="2840953"/>
    <lineage>
        <taxon>Bacteria</taxon>
        <taxon>Bacillati</taxon>
        <taxon>Bacillota</taxon>
        <taxon>Clostridia</taxon>
        <taxon>Eubacteriales</taxon>
        <taxon>Candidatus Stercoripulliclostridium</taxon>
    </lineage>
</organism>
<comment type="cofactor">
    <cofactor evidence="1 9">
        <name>pyridoxal 5'-phosphate</name>
        <dbReference type="ChEBI" id="CHEBI:597326"/>
    </cofactor>
</comment>
<keyword evidence="6 9" id="KW-0808">Transferase</keyword>
<dbReference type="PANTHER" id="PTHR42885">
    <property type="entry name" value="HISTIDINOL-PHOSPHATE AMINOTRANSFERASE-RELATED"/>
    <property type="match status" value="1"/>
</dbReference>
<feature type="modified residue" description="N6-(pyridoxal phosphate)lysine" evidence="9">
    <location>
        <position position="210"/>
    </location>
</feature>
<evidence type="ECO:0000313" key="12">
    <source>
        <dbReference type="Proteomes" id="UP000727857"/>
    </source>
</evidence>
<evidence type="ECO:0000256" key="3">
    <source>
        <dbReference type="ARBA" id="ARBA00011738"/>
    </source>
</evidence>
<dbReference type="InterPro" id="IPR015424">
    <property type="entry name" value="PyrdxlP-dep_Trfase"/>
</dbReference>
<dbReference type="Pfam" id="PF00155">
    <property type="entry name" value="Aminotran_1_2"/>
    <property type="match status" value="1"/>
</dbReference>
<dbReference type="EMBL" id="JADINF010000104">
    <property type="protein sequence ID" value="MBO8424186.1"/>
    <property type="molecule type" value="Genomic_DNA"/>
</dbReference>
<dbReference type="Gene3D" id="3.40.640.10">
    <property type="entry name" value="Type I PLP-dependent aspartate aminotransferase-like (Major domain)"/>
    <property type="match status" value="1"/>
</dbReference>
<dbReference type="Gene3D" id="3.90.1150.10">
    <property type="entry name" value="Aspartate Aminotransferase, domain 1"/>
    <property type="match status" value="1"/>
</dbReference>
<dbReference type="GO" id="GO:0000105">
    <property type="term" value="P:L-histidine biosynthetic process"/>
    <property type="evidence" value="ECO:0007669"/>
    <property type="project" value="UniProtKB-UniRule"/>
</dbReference>
<evidence type="ECO:0000313" key="11">
    <source>
        <dbReference type="EMBL" id="MBO8424186.1"/>
    </source>
</evidence>
<dbReference type="InterPro" id="IPR015421">
    <property type="entry name" value="PyrdxlP-dep_Trfase_major"/>
</dbReference>
<reference evidence="11" key="2">
    <citation type="journal article" date="2021" name="PeerJ">
        <title>Extensive microbial diversity within the chicken gut microbiome revealed by metagenomics and culture.</title>
        <authorList>
            <person name="Gilroy R."/>
            <person name="Ravi A."/>
            <person name="Getino M."/>
            <person name="Pursley I."/>
            <person name="Horton D.L."/>
            <person name="Alikhan N.F."/>
            <person name="Baker D."/>
            <person name="Gharbi K."/>
            <person name="Hall N."/>
            <person name="Watson M."/>
            <person name="Adriaenssens E.M."/>
            <person name="Foster-Nyarko E."/>
            <person name="Jarju S."/>
            <person name="Secka A."/>
            <person name="Antonio M."/>
            <person name="Oren A."/>
            <person name="Chaudhuri R.R."/>
            <person name="La Ragione R."/>
            <person name="Hildebrand F."/>
            <person name="Pallen M.J."/>
        </authorList>
    </citation>
    <scope>NUCLEOTIDE SEQUENCE</scope>
    <source>
        <strain evidence="11">517</strain>
    </source>
</reference>
<evidence type="ECO:0000256" key="6">
    <source>
        <dbReference type="ARBA" id="ARBA00022679"/>
    </source>
</evidence>
<dbReference type="InterPro" id="IPR005861">
    <property type="entry name" value="HisP_aminotrans"/>
</dbReference>
<accession>A0A940DGA6</accession>
<evidence type="ECO:0000259" key="10">
    <source>
        <dbReference type="Pfam" id="PF00155"/>
    </source>
</evidence>
<evidence type="ECO:0000256" key="4">
    <source>
        <dbReference type="ARBA" id="ARBA00022576"/>
    </source>
</evidence>
<dbReference type="GO" id="GO:0030170">
    <property type="term" value="F:pyridoxal phosphate binding"/>
    <property type="evidence" value="ECO:0007669"/>
    <property type="project" value="InterPro"/>
</dbReference>
<evidence type="ECO:0000256" key="1">
    <source>
        <dbReference type="ARBA" id="ARBA00001933"/>
    </source>
</evidence>
<proteinExistence type="inferred from homology"/>
<keyword evidence="4 9" id="KW-0032">Aminotransferase</keyword>
<dbReference type="PANTHER" id="PTHR42885:SF2">
    <property type="entry name" value="HISTIDINOL-PHOSPHATE AMINOTRANSFERASE"/>
    <property type="match status" value="1"/>
</dbReference>
<keyword evidence="7 9" id="KW-0663">Pyridoxal phosphate</keyword>
<comment type="subunit">
    <text evidence="3 9">Homodimer.</text>
</comment>
<dbReference type="HAMAP" id="MF_01023">
    <property type="entry name" value="HisC_aminotrans_2"/>
    <property type="match status" value="1"/>
</dbReference>
<sequence length="354" mass="39175">MSKFLIDRYSSLDPYVPGEQPQDRRYIKLNTNESPYPPSPKAVAAIDEDAVRGLRLYSDPECRVVSEAIAEYYGVKRSEVIVGNGSDEILAFIYAAFCDGKHKLASPSISYGFYPVFGALVGVENYVIPLKNDYSLDVEAFVNCPDNVIFANPNAQTGIAITLEDVERIVSASSDRLVVVDEAYVDFGAESAVELTRKYANLIVVQTFSKSRSLAGARLGFAIANEALIADLKAVKFSFNPYNVNRLTEKLGAEAIRDKEWFNVNRRKIIVTREYVRAALKELGFEVLPSVANFLLARSDEIGGEALYLALKARGVLVRHFSDPALKDFVRITVGSGYEMEILIKEIKNIITGA</sequence>
<dbReference type="CDD" id="cd00609">
    <property type="entry name" value="AAT_like"/>
    <property type="match status" value="1"/>
</dbReference>
<dbReference type="AlphaFoldDB" id="A0A940DGA6"/>
<dbReference type="Proteomes" id="UP000727857">
    <property type="component" value="Unassembled WGS sequence"/>
</dbReference>
<comment type="similarity">
    <text evidence="2 9">Belongs to the class-II pyridoxal-phosphate-dependent aminotransferase family. Histidinol-phosphate aminotransferase subfamily.</text>
</comment>
<dbReference type="PROSITE" id="PS00599">
    <property type="entry name" value="AA_TRANSFER_CLASS_2"/>
    <property type="match status" value="1"/>
</dbReference>
<dbReference type="InterPro" id="IPR004839">
    <property type="entry name" value="Aminotransferase_I/II_large"/>
</dbReference>
<gene>
    <name evidence="9" type="primary">hisC</name>
    <name evidence="11" type="ORF">IAB16_04140</name>
</gene>
<evidence type="ECO:0000256" key="8">
    <source>
        <dbReference type="ARBA" id="ARBA00023102"/>
    </source>
</evidence>
<dbReference type="GO" id="GO:0004400">
    <property type="term" value="F:histidinol-phosphate transaminase activity"/>
    <property type="evidence" value="ECO:0007669"/>
    <property type="project" value="UniProtKB-UniRule"/>
</dbReference>
<comment type="caution">
    <text evidence="11">The sequence shown here is derived from an EMBL/GenBank/DDBJ whole genome shotgun (WGS) entry which is preliminary data.</text>
</comment>
<name>A0A940DGA6_9FIRM</name>
<dbReference type="SUPFAM" id="SSF53383">
    <property type="entry name" value="PLP-dependent transferases"/>
    <property type="match status" value="1"/>
</dbReference>
<keyword evidence="5 9" id="KW-0028">Amino-acid biosynthesis</keyword>
<keyword evidence="8 9" id="KW-0368">Histidine biosynthesis</keyword>